<dbReference type="AlphaFoldDB" id="A0A6A6K7U4"/>
<gene>
    <name evidence="2" type="ORF">GH714_020069</name>
</gene>
<name>A0A6A6K7U4_HEVBR</name>
<sequence length="69" mass="7858">MKKFHKYLYGIASNEIESTLPRLKERVLEPHNISVEDDLNEAAKQVEDGMKTKMEAYVARVVGYSDGLT</sequence>
<dbReference type="Proteomes" id="UP000467840">
    <property type="component" value="Chromosome 12"/>
</dbReference>
<dbReference type="EMBL" id="JAAGAX010000018">
    <property type="protein sequence ID" value="KAF2284248.1"/>
    <property type="molecule type" value="Genomic_DNA"/>
</dbReference>
<reference evidence="2 3" key="1">
    <citation type="journal article" date="2020" name="Mol. Plant">
        <title>The Chromosome-Based Rubber Tree Genome Provides New Insights into Spurge Genome Evolution and Rubber Biosynthesis.</title>
        <authorList>
            <person name="Liu J."/>
            <person name="Shi C."/>
            <person name="Shi C.C."/>
            <person name="Li W."/>
            <person name="Zhang Q.J."/>
            <person name="Zhang Y."/>
            <person name="Li K."/>
            <person name="Lu H.F."/>
            <person name="Shi C."/>
            <person name="Zhu S.T."/>
            <person name="Xiao Z.Y."/>
            <person name="Nan H."/>
            <person name="Yue Y."/>
            <person name="Zhu X.G."/>
            <person name="Wu Y."/>
            <person name="Hong X.N."/>
            <person name="Fan G.Y."/>
            <person name="Tong Y."/>
            <person name="Zhang D."/>
            <person name="Mao C.L."/>
            <person name="Liu Y.L."/>
            <person name="Hao S.J."/>
            <person name="Liu W.Q."/>
            <person name="Lv M.Q."/>
            <person name="Zhang H.B."/>
            <person name="Liu Y."/>
            <person name="Hu-Tang G.R."/>
            <person name="Wang J.P."/>
            <person name="Wang J.H."/>
            <person name="Sun Y.H."/>
            <person name="Ni S.B."/>
            <person name="Chen W.B."/>
            <person name="Zhang X.C."/>
            <person name="Jiao Y.N."/>
            <person name="Eichler E.E."/>
            <person name="Li G.H."/>
            <person name="Liu X."/>
            <person name="Gao L.Z."/>
        </authorList>
    </citation>
    <scope>NUCLEOTIDE SEQUENCE [LARGE SCALE GENOMIC DNA]</scope>
    <source>
        <strain evidence="3">cv. GT1</strain>
        <tissue evidence="2">Leaf</tissue>
    </source>
</reference>
<protein>
    <recommendedName>
        <fullName evidence="1">Possible tRNA binding domain-containing protein</fullName>
    </recommendedName>
</protein>
<keyword evidence="3" id="KW-1185">Reference proteome</keyword>
<dbReference type="Pfam" id="PF13725">
    <property type="entry name" value="tRNA_bind_2"/>
    <property type="match status" value="1"/>
</dbReference>
<evidence type="ECO:0000313" key="3">
    <source>
        <dbReference type="Proteomes" id="UP000467840"/>
    </source>
</evidence>
<comment type="caution">
    <text evidence="2">The sequence shown here is derived from an EMBL/GenBank/DDBJ whole genome shotgun (WGS) entry which is preliminary data.</text>
</comment>
<dbReference type="InterPro" id="IPR027992">
    <property type="entry name" value="tRNA_bind_dom"/>
</dbReference>
<evidence type="ECO:0000313" key="2">
    <source>
        <dbReference type="EMBL" id="KAF2284248.1"/>
    </source>
</evidence>
<organism evidence="2 3">
    <name type="scientific">Hevea brasiliensis</name>
    <name type="common">Para rubber tree</name>
    <name type="synonym">Siphonia brasiliensis</name>
    <dbReference type="NCBI Taxonomy" id="3981"/>
    <lineage>
        <taxon>Eukaryota</taxon>
        <taxon>Viridiplantae</taxon>
        <taxon>Streptophyta</taxon>
        <taxon>Embryophyta</taxon>
        <taxon>Tracheophyta</taxon>
        <taxon>Spermatophyta</taxon>
        <taxon>Magnoliopsida</taxon>
        <taxon>eudicotyledons</taxon>
        <taxon>Gunneridae</taxon>
        <taxon>Pentapetalae</taxon>
        <taxon>rosids</taxon>
        <taxon>fabids</taxon>
        <taxon>Malpighiales</taxon>
        <taxon>Euphorbiaceae</taxon>
        <taxon>Crotonoideae</taxon>
        <taxon>Micrandreae</taxon>
        <taxon>Hevea</taxon>
    </lineage>
</organism>
<proteinExistence type="predicted"/>
<accession>A0A6A6K7U4</accession>
<feature type="domain" description="Possible tRNA binding" evidence="1">
    <location>
        <begin position="1"/>
        <end position="58"/>
    </location>
</feature>
<evidence type="ECO:0000259" key="1">
    <source>
        <dbReference type="Pfam" id="PF13725"/>
    </source>
</evidence>